<evidence type="ECO:0000256" key="1">
    <source>
        <dbReference type="SAM" id="SignalP"/>
    </source>
</evidence>
<name>A0A4R2HYG2_9GAMM</name>
<dbReference type="InterPro" id="IPR012338">
    <property type="entry name" value="Beta-lactam/transpept-like"/>
</dbReference>
<dbReference type="InterPro" id="IPR050491">
    <property type="entry name" value="AmpC-like"/>
</dbReference>
<keyword evidence="1" id="KW-0732">Signal</keyword>
<dbReference type="AlphaFoldDB" id="A0A4R2HYG2"/>
<dbReference type="PANTHER" id="PTHR46825:SF15">
    <property type="entry name" value="BETA-LACTAMASE-RELATED DOMAIN-CONTAINING PROTEIN"/>
    <property type="match status" value="1"/>
</dbReference>
<feature type="chain" id="PRO_5020622431" evidence="1">
    <location>
        <begin position="22"/>
        <end position="515"/>
    </location>
</feature>
<protein>
    <submittedName>
        <fullName evidence="3">CubicO group peptidase (Beta-lactamase class C family)</fullName>
    </submittedName>
</protein>
<dbReference type="OrthoDB" id="119951at2"/>
<evidence type="ECO:0000259" key="2">
    <source>
        <dbReference type="Pfam" id="PF00144"/>
    </source>
</evidence>
<accession>A0A4R2HYG2</accession>
<sequence length="515" mass="56391">MRGSRAVALLVATMVAGVAAAAGPRSPYDIAFDDAMARYHLPGLAVGVIEDGRVVWTRTAGETVAGSGKPVTSRTLFKIASNSKAMTTALLARLVAAGKLRWDDPVTRHLPQFRMHDDWVTRNIEVQDLLVHNSGLREGAGDLMLWPEPNAFTRADILAGLAWLVPQHSFRSRYAYDNLLYVVAGEVAAAAGGAPYEDLVRREVFEPLGLARCRVGSWRSAEVDDVAQPHMRKDGRNVVINADAAIVPAITSAAAGGIRCSLGDMLAWARNWLAPDARQLAWLSAERRRELWTAHTPMPISGRRRDWDRTHAYAYGLGWRLADVDGTWTVSHTGTLSGMYSLLMLLPDRHAGFVVLINGDGDAARTMLGEVLLKHFTAPAERATIAGYAARVAAEPVTRGQAAPDVSVREPVAVDELRTRLGIWRDPWFGEAALCEEAGRVRFRAAKSPLLSGIVMRSLGRTLVAWDDVRVDAEAWIDLPADADEGMLKLAKVDPRADFSFDFEDLAFRRVRDCD</sequence>
<dbReference type="InterPro" id="IPR001466">
    <property type="entry name" value="Beta-lactam-related"/>
</dbReference>
<gene>
    <name evidence="3" type="ORF">EV148_11236</name>
</gene>
<dbReference type="Gene3D" id="3.40.710.10">
    <property type="entry name" value="DD-peptidase/beta-lactamase superfamily"/>
    <property type="match status" value="1"/>
</dbReference>
<keyword evidence="4" id="KW-1185">Reference proteome</keyword>
<dbReference type="Pfam" id="PF00144">
    <property type="entry name" value="Beta-lactamase"/>
    <property type="match status" value="1"/>
</dbReference>
<dbReference type="RefSeq" id="WP_131999992.1">
    <property type="nucleotide sequence ID" value="NZ_SLWQ01000012.1"/>
</dbReference>
<comment type="caution">
    <text evidence="3">The sequence shown here is derived from an EMBL/GenBank/DDBJ whole genome shotgun (WGS) entry which is preliminary data.</text>
</comment>
<organism evidence="3 4">
    <name type="scientific">Dokdonella fugitiva</name>
    <dbReference type="NCBI Taxonomy" id="328517"/>
    <lineage>
        <taxon>Bacteria</taxon>
        <taxon>Pseudomonadati</taxon>
        <taxon>Pseudomonadota</taxon>
        <taxon>Gammaproteobacteria</taxon>
        <taxon>Lysobacterales</taxon>
        <taxon>Rhodanobacteraceae</taxon>
        <taxon>Dokdonella</taxon>
    </lineage>
</organism>
<evidence type="ECO:0000313" key="4">
    <source>
        <dbReference type="Proteomes" id="UP000294862"/>
    </source>
</evidence>
<dbReference type="EMBL" id="SLWQ01000012">
    <property type="protein sequence ID" value="TCO36552.1"/>
    <property type="molecule type" value="Genomic_DNA"/>
</dbReference>
<feature type="signal peptide" evidence="1">
    <location>
        <begin position="1"/>
        <end position="21"/>
    </location>
</feature>
<evidence type="ECO:0000313" key="3">
    <source>
        <dbReference type="EMBL" id="TCO36552.1"/>
    </source>
</evidence>
<reference evidence="3 4" key="1">
    <citation type="journal article" date="2015" name="Stand. Genomic Sci.">
        <title>Genomic Encyclopedia of Bacterial and Archaeal Type Strains, Phase III: the genomes of soil and plant-associated and newly described type strains.</title>
        <authorList>
            <person name="Whitman W.B."/>
            <person name="Woyke T."/>
            <person name="Klenk H.P."/>
            <person name="Zhou Y."/>
            <person name="Lilburn T.G."/>
            <person name="Beck B.J."/>
            <person name="De Vos P."/>
            <person name="Vandamme P."/>
            <person name="Eisen J.A."/>
            <person name="Garrity G."/>
            <person name="Hugenholtz P."/>
            <person name="Kyrpides N.C."/>
        </authorList>
    </citation>
    <scope>NUCLEOTIDE SEQUENCE [LARGE SCALE GENOMIC DNA]</scope>
    <source>
        <strain evidence="3 4">A3</strain>
    </source>
</reference>
<feature type="domain" description="Beta-lactamase-related" evidence="2">
    <location>
        <begin position="32"/>
        <end position="363"/>
    </location>
</feature>
<dbReference type="Proteomes" id="UP000294862">
    <property type="component" value="Unassembled WGS sequence"/>
</dbReference>
<proteinExistence type="predicted"/>
<dbReference type="SUPFAM" id="SSF56601">
    <property type="entry name" value="beta-lactamase/transpeptidase-like"/>
    <property type="match status" value="1"/>
</dbReference>
<dbReference type="PANTHER" id="PTHR46825">
    <property type="entry name" value="D-ALANYL-D-ALANINE-CARBOXYPEPTIDASE/ENDOPEPTIDASE AMPH"/>
    <property type="match status" value="1"/>
</dbReference>